<sequence>MKPTLLTALAATFLTSQTQVSAQAQDKFTNPILYSDFPDNDISPGPDGAFYFLSSNFHYSPGAPLLRSHDLINWEWVGHTVPRLTFGNGYDLPPPTVNDDGTVTPGERAYRGGTWASSMRYRPSDGLWYWIGCTNFWNTWVYTAPAPEGPWEQVAWLGNEECFYDNGLLVDDVPAAEGEEDTLYVVYTWSGQSVVNVTQLAADGKSIVRTETVLTPADVGVDGLEGNRLYKINGTYYILNDHPGSTAYVWKSDSPWGPYEAKALADQVPGPVPGGGVPHQGSLVEAAPGEWYFMSFTWAYPGGRLPVLAPVVWGEDGFPTLVTNTSAGGEGSWGVSYPLPLPSQPLNYTWTSNSYDFTALSELPPAFEWNHNPDESSYALSAEAGLTLSTATVTDDLYSARNTLTHRAYGEFPAATAWLNISQLADGDRAGLAVFRDRSSYIGVHKLPADGNNTESRLEVVTWFNATIDEYGGATLDLGAVTDSVEIPVDTESVWFRVGMDARADGTHLATFGYRVGVEEGGEFTALGGEYELYTGWAFFLGYRFALVNYATQALGGSVDVLRFATE</sequence>
<dbReference type="Proteomes" id="UP001302676">
    <property type="component" value="Unassembled WGS sequence"/>
</dbReference>
<dbReference type="Pfam" id="PF04616">
    <property type="entry name" value="Glyco_hydro_43"/>
    <property type="match status" value="1"/>
</dbReference>
<dbReference type="InterPro" id="IPR023296">
    <property type="entry name" value="Glyco_hydro_beta-prop_sf"/>
</dbReference>
<proteinExistence type="inferred from homology"/>
<dbReference type="GO" id="GO:0004553">
    <property type="term" value="F:hydrolase activity, hydrolyzing O-glycosyl compounds"/>
    <property type="evidence" value="ECO:0007669"/>
    <property type="project" value="InterPro"/>
</dbReference>
<dbReference type="Pfam" id="PF17851">
    <property type="entry name" value="GH43_C2"/>
    <property type="match status" value="1"/>
</dbReference>
<feature type="domain" description="Beta-xylosidase C-terminal Concanavalin A-like" evidence="6">
    <location>
        <begin position="355"/>
        <end position="563"/>
    </location>
</feature>
<dbReference type="InterPro" id="IPR006710">
    <property type="entry name" value="Glyco_hydro_43"/>
</dbReference>
<reference evidence="7" key="1">
    <citation type="journal article" date="2023" name="Mol. Phylogenet. Evol.">
        <title>Genome-scale phylogeny and comparative genomics of the fungal order Sordariales.</title>
        <authorList>
            <person name="Hensen N."/>
            <person name="Bonometti L."/>
            <person name="Westerberg I."/>
            <person name="Brannstrom I.O."/>
            <person name="Guillou S."/>
            <person name="Cros-Aarteil S."/>
            <person name="Calhoun S."/>
            <person name="Haridas S."/>
            <person name="Kuo A."/>
            <person name="Mondo S."/>
            <person name="Pangilinan J."/>
            <person name="Riley R."/>
            <person name="LaButti K."/>
            <person name="Andreopoulos B."/>
            <person name="Lipzen A."/>
            <person name="Chen C."/>
            <person name="Yan M."/>
            <person name="Daum C."/>
            <person name="Ng V."/>
            <person name="Clum A."/>
            <person name="Steindorff A."/>
            <person name="Ohm R.A."/>
            <person name="Martin F."/>
            <person name="Silar P."/>
            <person name="Natvig D.O."/>
            <person name="Lalanne C."/>
            <person name="Gautier V."/>
            <person name="Ament-Velasquez S.L."/>
            <person name="Kruys A."/>
            <person name="Hutchinson M.I."/>
            <person name="Powell A.J."/>
            <person name="Barry K."/>
            <person name="Miller A.N."/>
            <person name="Grigoriev I.V."/>
            <person name="Debuchy R."/>
            <person name="Gladieux P."/>
            <person name="Hiltunen Thoren M."/>
            <person name="Johannesson H."/>
        </authorList>
    </citation>
    <scope>NUCLEOTIDE SEQUENCE</scope>
    <source>
        <strain evidence="7">CBS 141.50</strain>
    </source>
</reference>
<evidence type="ECO:0000256" key="1">
    <source>
        <dbReference type="ARBA" id="ARBA00009865"/>
    </source>
</evidence>
<dbReference type="InterPro" id="IPR051795">
    <property type="entry name" value="Glycosyl_Hydrlase_43"/>
</dbReference>
<comment type="caution">
    <text evidence="7">The sequence shown here is derived from an EMBL/GenBank/DDBJ whole genome shotgun (WGS) entry which is preliminary data.</text>
</comment>
<dbReference type="PANTHER" id="PTHR42812:SF15">
    <property type="entry name" value="HYDROLASE, PUTATIVE (AFU_ORTHOLOGUE AFUA_2G00930)-RELATED"/>
    <property type="match status" value="1"/>
</dbReference>
<evidence type="ECO:0000256" key="5">
    <source>
        <dbReference type="SAM" id="SignalP"/>
    </source>
</evidence>
<dbReference type="SUPFAM" id="SSF49899">
    <property type="entry name" value="Concanavalin A-like lectins/glucanases"/>
    <property type="match status" value="1"/>
</dbReference>
<dbReference type="GeneID" id="87820636"/>
<keyword evidence="3 4" id="KW-0326">Glycosidase</keyword>
<dbReference type="InterPro" id="IPR041542">
    <property type="entry name" value="GH43_C2"/>
</dbReference>
<evidence type="ECO:0000313" key="7">
    <source>
        <dbReference type="EMBL" id="KAK4142968.1"/>
    </source>
</evidence>
<keyword evidence="5" id="KW-0732">Signal</keyword>
<evidence type="ECO:0000256" key="3">
    <source>
        <dbReference type="ARBA" id="ARBA00023295"/>
    </source>
</evidence>
<dbReference type="InterPro" id="IPR013320">
    <property type="entry name" value="ConA-like_dom_sf"/>
</dbReference>
<dbReference type="SUPFAM" id="SSF75005">
    <property type="entry name" value="Arabinanase/levansucrase/invertase"/>
    <property type="match status" value="1"/>
</dbReference>
<dbReference type="RefSeq" id="XP_062636339.1">
    <property type="nucleotide sequence ID" value="XM_062784023.1"/>
</dbReference>
<dbReference type="PANTHER" id="PTHR42812">
    <property type="entry name" value="BETA-XYLOSIDASE"/>
    <property type="match status" value="1"/>
</dbReference>
<dbReference type="AlphaFoldDB" id="A0AAN6V159"/>
<protein>
    <submittedName>
        <fullName evidence="7">Glycoside hydrolase</fullName>
    </submittedName>
</protein>
<dbReference type="CDD" id="cd09001">
    <property type="entry name" value="GH43_FsAxh1-like"/>
    <property type="match status" value="1"/>
</dbReference>
<evidence type="ECO:0000259" key="6">
    <source>
        <dbReference type="Pfam" id="PF17851"/>
    </source>
</evidence>
<name>A0AAN6V159_9PEZI</name>
<dbReference type="Gene3D" id="2.115.10.20">
    <property type="entry name" value="Glycosyl hydrolase domain, family 43"/>
    <property type="match status" value="1"/>
</dbReference>
<feature type="signal peptide" evidence="5">
    <location>
        <begin position="1"/>
        <end position="22"/>
    </location>
</feature>
<evidence type="ECO:0000313" key="8">
    <source>
        <dbReference type="Proteomes" id="UP001302676"/>
    </source>
</evidence>
<keyword evidence="8" id="KW-1185">Reference proteome</keyword>
<dbReference type="Gene3D" id="2.60.120.200">
    <property type="match status" value="1"/>
</dbReference>
<feature type="chain" id="PRO_5043002414" evidence="5">
    <location>
        <begin position="23"/>
        <end position="567"/>
    </location>
</feature>
<dbReference type="GO" id="GO:0005975">
    <property type="term" value="P:carbohydrate metabolic process"/>
    <property type="evidence" value="ECO:0007669"/>
    <property type="project" value="InterPro"/>
</dbReference>
<keyword evidence="2 4" id="KW-0378">Hydrolase</keyword>
<dbReference type="EMBL" id="MU853591">
    <property type="protein sequence ID" value="KAK4142968.1"/>
    <property type="molecule type" value="Genomic_DNA"/>
</dbReference>
<evidence type="ECO:0000256" key="4">
    <source>
        <dbReference type="RuleBase" id="RU361187"/>
    </source>
</evidence>
<comment type="similarity">
    <text evidence="1 4">Belongs to the glycosyl hydrolase 43 family.</text>
</comment>
<evidence type="ECO:0000256" key="2">
    <source>
        <dbReference type="ARBA" id="ARBA00022801"/>
    </source>
</evidence>
<organism evidence="7 8">
    <name type="scientific">Dichotomopilus funicola</name>
    <dbReference type="NCBI Taxonomy" id="1934379"/>
    <lineage>
        <taxon>Eukaryota</taxon>
        <taxon>Fungi</taxon>
        <taxon>Dikarya</taxon>
        <taxon>Ascomycota</taxon>
        <taxon>Pezizomycotina</taxon>
        <taxon>Sordariomycetes</taxon>
        <taxon>Sordariomycetidae</taxon>
        <taxon>Sordariales</taxon>
        <taxon>Chaetomiaceae</taxon>
        <taxon>Dichotomopilus</taxon>
    </lineage>
</organism>
<gene>
    <name evidence="7" type="ORF">C8A04DRAFT_37844</name>
</gene>
<reference evidence="7" key="2">
    <citation type="submission" date="2023-05" db="EMBL/GenBank/DDBJ databases">
        <authorList>
            <consortium name="Lawrence Berkeley National Laboratory"/>
            <person name="Steindorff A."/>
            <person name="Hensen N."/>
            <person name="Bonometti L."/>
            <person name="Westerberg I."/>
            <person name="Brannstrom I.O."/>
            <person name="Guillou S."/>
            <person name="Cros-Aarteil S."/>
            <person name="Calhoun S."/>
            <person name="Haridas S."/>
            <person name="Kuo A."/>
            <person name="Mondo S."/>
            <person name="Pangilinan J."/>
            <person name="Riley R."/>
            <person name="Labutti K."/>
            <person name="Andreopoulos B."/>
            <person name="Lipzen A."/>
            <person name="Chen C."/>
            <person name="Yanf M."/>
            <person name="Daum C."/>
            <person name="Ng V."/>
            <person name="Clum A."/>
            <person name="Ohm R."/>
            <person name="Martin F."/>
            <person name="Silar P."/>
            <person name="Natvig D."/>
            <person name="Lalanne C."/>
            <person name="Gautier V."/>
            <person name="Ament-Velasquez S.L."/>
            <person name="Kruys A."/>
            <person name="Hutchinson M.I."/>
            <person name="Powell A.J."/>
            <person name="Barry K."/>
            <person name="Miller A.N."/>
            <person name="Grigoriev I.V."/>
            <person name="Debuchy R."/>
            <person name="Gladieux P."/>
            <person name="Thoren M.H."/>
            <person name="Johannesson H."/>
        </authorList>
    </citation>
    <scope>NUCLEOTIDE SEQUENCE</scope>
    <source>
        <strain evidence="7">CBS 141.50</strain>
    </source>
</reference>
<accession>A0AAN6V159</accession>